<organism evidence="3 4">
    <name type="scientific">Zoogloea oryzae</name>
    <dbReference type="NCBI Taxonomy" id="310767"/>
    <lineage>
        <taxon>Bacteria</taxon>
        <taxon>Pseudomonadati</taxon>
        <taxon>Pseudomonadota</taxon>
        <taxon>Betaproteobacteria</taxon>
        <taxon>Rhodocyclales</taxon>
        <taxon>Zoogloeaceae</taxon>
        <taxon>Zoogloea</taxon>
    </lineage>
</organism>
<feature type="transmembrane region" description="Helical" evidence="1">
    <location>
        <begin position="241"/>
        <end position="266"/>
    </location>
</feature>
<name>A0ABQ6F835_9RHOO</name>
<feature type="transmembrane region" description="Helical" evidence="1">
    <location>
        <begin position="287"/>
        <end position="306"/>
    </location>
</feature>
<keyword evidence="4" id="KW-1185">Reference proteome</keyword>
<feature type="transmembrane region" description="Helical" evidence="1">
    <location>
        <begin position="37"/>
        <end position="56"/>
    </location>
</feature>
<keyword evidence="1" id="KW-1133">Transmembrane helix</keyword>
<feature type="transmembrane region" description="Helical" evidence="1">
    <location>
        <begin position="139"/>
        <end position="158"/>
    </location>
</feature>
<evidence type="ECO:0000313" key="4">
    <source>
        <dbReference type="Proteomes" id="UP001157167"/>
    </source>
</evidence>
<feature type="transmembrane region" description="Helical" evidence="1">
    <location>
        <begin position="204"/>
        <end position="221"/>
    </location>
</feature>
<keyword evidence="1" id="KW-0472">Membrane</keyword>
<feature type="transmembrane region" description="Helical" evidence="1">
    <location>
        <begin position="76"/>
        <end position="96"/>
    </location>
</feature>
<feature type="transmembrane region" description="Helical" evidence="1">
    <location>
        <begin position="108"/>
        <end position="127"/>
    </location>
</feature>
<keyword evidence="3" id="KW-0808">Transferase</keyword>
<dbReference type="Pfam" id="PF01757">
    <property type="entry name" value="Acyl_transf_3"/>
    <property type="match status" value="1"/>
</dbReference>
<feature type="transmembrane region" description="Helical" evidence="1">
    <location>
        <begin position="164"/>
        <end position="192"/>
    </location>
</feature>
<dbReference type="RefSeq" id="WP_284186847.1">
    <property type="nucleotide sequence ID" value="NZ_BSPX01000007.1"/>
</dbReference>
<feature type="domain" description="Acyltransferase 3" evidence="2">
    <location>
        <begin position="7"/>
        <end position="335"/>
    </location>
</feature>
<reference evidence="4" key="1">
    <citation type="journal article" date="2019" name="Int. J. Syst. Evol. Microbiol.">
        <title>The Global Catalogue of Microorganisms (GCM) 10K type strain sequencing project: providing services to taxonomists for standard genome sequencing and annotation.</title>
        <authorList>
            <consortium name="The Broad Institute Genomics Platform"/>
            <consortium name="The Broad Institute Genome Sequencing Center for Infectious Disease"/>
            <person name="Wu L."/>
            <person name="Ma J."/>
        </authorList>
    </citation>
    <scope>NUCLEOTIDE SEQUENCE [LARGE SCALE GENOMIC DNA]</scope>
    <source>
        <strain evidence="4">NBRC 102407</strain>
    </source>
</reference>
<proteinExistence type="predicted"/>
<evidence type="ECO:0000256" key="1">
    <source>
        <dbReference type="SAM" id="Phobius"/>
    </source>
</evidence>
<dbReference type="InterPro" id="IPR050879">
    <property type="entry name" value="Acyltransferase_3"/>
</dbReference>
<protein>
    <submittedName>
        <fullName evidence="3">Acyltransferase</fullName>
    </submittedName>
</protein>
<dbReference type="InterPro" id="IPR002656">
    <property type="entry name" value="Acyl_transf_3_dom"/>
</dbReference>
<dbReference type="EMBL" id="BSPX01000007">
    <property type="protein sequence ID" value="GLT21399.1"/>
    <property type="molecule type" value="Genomic_DNA"/>
</dbReference>
<accession>A0ABQ6F835</accession>
<gene>
    <name evidence="3" type="ORF">GCM10007933_08510</name>
</gene>
<dbReference type="GO" id="GO:0016746">
    <property type="term" value="F:acyltransferase activity"/>
    <property type="evidence" value="ECO:0007669"/>
    <property type="project" value="UniProtKB-KW"/>
</dbReference>
<sequence length="361" mass="40673">MGRSFSIYLDLIRVSAAFLVYLYHSNQRFLSETELPFSGYGHSAVVVFFVLSGFVIRHVTDTKETHWPDYAASRIARIFSVTVPAIFLTLICDAIGRAVEPAIYAHSASGQVLARVVLSLLLLNEVWLMSVMSFSNLPFWSICVEFWYYAAFALVVFLPRRKGWLAAALLAIALGPKFILLAPIWCSGVVLYRWRWPRRLGRRSSLALVALSLVGIWQFHARGIDAWSCDWLKATLGQDRAQYLGFANYVVGDYLLAMLVCMNFAGMRNLLAGAGGWLIAVERPVRLLAACTFTLYLLHMPLFLMWSAVVGGNPARPWYWLTVTGLMLASVVLISRQTEAQRYRLRGWLLGLFERRGVAMA</sequence>
<keyword evidence="3" id="KW-0012">Acyltransferase</keyword>
<feature type="transmembrane region" description="Helical" evidence="1">
    <location>
        <begin position="7"/>
        <end position="25"/>
    </location>
</feature>
<comment type="caution">
    <text evidence="3">The sequence shown here is derived from an EMBL/GenBank/DDBJ whole genome shotgun (WGS) entry which is preliminary data.</text>
</comment>
<evidence type="ECO:0000313" key="3">
    <source>
        <dbReference type="EMBL" id="GLT21399.1"/>
    </source>
</evidence>
<keyword evidence="1" id="KW-0812">Transmembrane</keyword>
<dbReference type="PANTHER" id="PTHR23028:SF53">
    <property type="entry name" value="ACYL_TRANSF_3 DOMAIN-CONTAINING PROTEIN"/>
    <property type="match status" value="1"/>
</dbReference>
<feature type="transmembrane region" description="Helical" evidence="1">
    <location>
        <begin position="318"/>
        <end position="336"/>
    </location>
</feature>
<dbReference type="Proteomes" id="UP001157167">
    <property type="component" value="Unassembled WGS sequence"/>
</dbReference>
<evidence type="ECO:0000259" key="2">
    <source>
        <dbReference type="Pfam" id="PF01757"/>
    </source>
</evidence>
<dbReference type="PANTHER" id="PTHR23028">
    <property type="entry name" value="ACETYLTRANSFERASE"/>
    <property type="match status" value="1"/>
</dbReference>